<feature type="transmembrane region" description="Helical" evidence="2">
    <location>
        <begin position="42"/>
        <end position="64"/>
    </location>
</feature>
<evidence type="ECO:0000313" key="4">
    <source>
        <dbReference type="Proteomes" id="UP000749559"/>
    </source>
</evidence>
<organism evidence="3 4">
    <name type="scientific">Owenia fusiformis</name>
    <name type="common">Polychaete worm</name>
    <dbReference type="NCBI Taxonomy" id="6347"/>
    <lineage>
        <taxon>Eukaryota</taxon>
        <taxon>Metazoa</taxon>
        <taxon>Spiralia</taxon>
        <taxon>Lophotrochozoa</taxon>
        <taxon>Annelida</taxon>
        <taxon>Polychaeta</taxon>
        <taxon>Sedentaria</taxon>
        <taxon>Canalipalpata</taxon>
        <taxon>Sabellida</taxon>
        <taxon>Oweniida</taxon>
        <taxon>Oweniidae</taxon>
        <taxon>Owenia</taxon>
    </lineage>
</organism>
<accession>A0A8S4NDP6</accession>
<gene>
    <name evidence="3" type="ORF">OFUS_LOCUS6248</name>
</gene>
<dbReference type="InterPro" id="IPR030417">
    <property type="entry name" value="MS4A"/>
</dbReference>
<dbReference type="Proteomes" id="UP000749559">
    <property type="component" value="Unassembled WGS sequence"/>
</dbReference>
<feature type="transmembrane region" description="Helical" evidence="2">
    <location>
        <begin position="156"/>
        <end position="182"/>
    </location>
</feature>
<name>A0A8S4NDP6_OWEFU</name>
<evidence type="ECO:0000256" key="2">
    <source>
        <dbReference type="SAM" id="Phobius"/>
    </source>
</evidence>
<evidence type="ECO:0000313" key="3">
    <source>
        <dbReference type="EMBL" id="CAH1779440.1"/>
    </source>
</evidence>
<reference evidence="3" key="1">
    <citation type="submission" date="2022-03" db="EMBL/GenBank/DDBJ databases">
        <authorList>
            <person name="Martin C."/>
        </authorList>
    </citation>
    <scope>NUCLEOTIDE SEQUENCE</scope>
</reference>
<keyword evidence="2" id="KW-0812">Transmembrane</keyword>
<sequence length="290" mass="31316">MISLARRRQERLLTEDGVVLDGSGQEVPVDSLHGRYMAKISMALGILMILGGVLSIVLGIVALVKSFTMAYIGTGLWVGLLFHISTGALGIVAGRIKHMNIQDASRAVNGFLVMCIVNICSGCAAQLLLGVIAAAVDRPLYFYSFYEDDEELGDGLMYAFDVTFIIVSLVEGLFCVIGIVIASIATCCRSSTGYVTQTCVSTCTTTTPAVTVLNIGPQQQQPAGYYPQQPPVYQPQMQAQPGMCQPPQAQPPMYQPVQQPPVQQPPVQQLPVQQPSVHQPPQMMVLNNKM</sequence>
<feature type="compositionally biased region" description="Pro residues" evidence="1">
    <location>
        <begin position="248"/>
        <end position="264"/>
    </location>
</feature>
<protein>
    <submittedName>
        <fullName evidence="3">Uncharacterized protein</fullName>
    </submittedName>
</protein>
<feature type="transmembrane region" description="Helical" evidence="2">
    <location>
        <begin position="76"/>
        <end position="96"/>
    </location>
</feature>
<feature type="transmembrane region" description="Helical" evidence="2">
    <location>
        <begin position="108"/>
        <end position="136"/>
    </location>
</feature>
<dbReference type="EMBL" id="CAIIXF020000003">
    <property type="protein sequence ID" value="CAH1779440.1"/>
    <property type="molecule type" value="Genomic_DNA"/>
</dbReference>
<dbReference type="PANTHER" id="PTHR23320">
    <property type="entry name" value="MEMBRANE-SPANNING 4-DOMAINS SUBFAMILY A MS4A -RELATED"/>
    <property type="match status" value="1"/>
</dbReference>
<keyword evidence="4" id="KW-1185">Reference proteome</keyword>
<feature type="region of interest" description="Disordered" evidence="1">
    <location>
        <begin position="237"/>
        <end position="267"/>
    </location>
</feature>
<proteinExistence type="predicted"/>
<comment type="caution">
    <text evidence="3">The sequence shown here is derived from an EMBL/GenBank/DDBJ whole genome shotgun (WGS) entry which is preliminary data.</text>
</comment>
<dbReference type="AlphaFoldDB" id="A0A8S4NDP6"/>
<keyword evidence="2" id="KW-1133">Transmembrane helix</keyword>
<dbReference type="OrthoDB" id="10071849at2759"/>
<dbReference type="PANTHER" id="PTHR23320:SF165">
    <property type="entry name" value="MARVEL DOMAIN-CONTAINING PROTEIN"/>
    <property type="match status" value="1"/>
</dbReference>
<evidence type="ECO:0000256" key="1">
    <source>
        <dbReference type="SAM" id="MobiDB-lite"/>
    </source>
</evidence>
<feature type="compositionally biased region" description="Low complexity" evidence="1">
    <location>
        <begin position="237"/>
        <end position="247"/>
    </location>
</feature>
<keyword evidence="2" id="KW-0472">Membrane</keyword>